<keyword evidence="3" id="KW-1185">Reference proteome</keyword>
<proteinExistence type="predicted"/>
<gene>
    <name evidence="2" type="ORF">NDU88_003705</name>
</gene>
<evidence type="ECO:0000256" key="1">
    <source>
        <dbReference type="SAM" id="MobiDB-lite"/>
    </source>
</evidence>
<name>A0AAV7NIZ2_PLEWA</name>
<dbReference type="EMBL" id="JANPWB010000012">
    <property type="protein sequence ID" value="KAJ1115481.1"/>
    <property type="molecule type" value="Genomic_DNA"/>
</dbReference>
<protein>
    <submittedName>
        <fullName evidence="2">Uncharacterized protein</fullName>
    </submittedName>
</protein>
<evidence type="ECO:0000313" key="3">
    <source>
        <dbReference type="Proteomes" id="UP001066276"/>
    </source>
</evidence>
<reference evidence="2" key="1">
    <citation type="journal article" date="2022" name="bioRxiv">
        <title>Sequencing and chromosome-scale assembly of the giantPleurodeles waltlgenome.</title>
        <authorList>
            <person name="Brown T."/>
            <person name="Elewa A."/>
            <person name="Iarovenko S."/>
            <person name="Subramanian E."/>
            <person name="Araus A.J."/>
            <person name="Petzold A."/>
            <person name="Susuki M."/>
            <person name="Suzuki K.-i.T."/>
            <person name="Hayashi T."/>
            <person name="Toyoda A."/>
            <person name="Oliveira C."/>
            <person name="Osipova E."/>
            <person name="Leigh N.D."/>
            <person name="Simon A."/>
            <person name="Yun M.H."/>
        </authorList>
    </citation>
    <scope>NUCLEOTIDE SEQUENCE</scope>
    <source>
        <strain evidence="2">20211129_DDA</strain>
        <tissue evidence="2">Liver</tissue>
    </source>
</reference>
<feature type="region of interest" description="Disordered" evidence="1">
    <location>
        <begin position="21"/>
        <end position="63"/>
    </location>
</feature>
<comment type="caution">
    <text evidence="2">The sequence shown here is derived from an EMBL/GenBank/DDBJ whole genome shotgun (WGS) entry which is preliminary data.</text>
</comment>
<evidence type="ECO:0000313" key="2">
    <source>
        <dbReference type="EMBL" id="KAJ1115481.1"/>
    </source>
</evidence>
<organism evidence="2 3">
    <name type="scientific">Pleurodeles waltl</name>
    <name type="common">Iberian ribbed newt</name>
    <dbReference type="NCBI Taxonomy" id="8319"/>
    <lineage>
        <taxon>Eukaryota</taxon>
        <taxon>Metazoa</taxon>
        <taxon>Chordata</taxon>
        <taxon>Craniata</taxon>
        <taxon>Vertebrata</taxon>
        <taxon>Euteleostomi</taxon>
        <taxon>Amphibia</taxon>
        <taxon>Batrachia</taxon>
        <taxon>Caudata</taxon>
        <taxon>Salamandroidea</taxon>
        <taxon>Salamandridae</taxon>
        <taxon>Pleurodelinae</taxon>
        <taxon>Pleurodeles</taxon>
    </lineage>
</organism>
<dbReference type="AlphaFoldDB" id="A0AAV7NIZ2"/>
<sequence length="193" mass="20949">MEDITSYCATPEEAWAWLEGRGITHAPQKPPVRQTRTARKENQGPNKHSSTSGPLKEQAATERVWAGAEVEIQTGTPSPPPPSDEQLDVDIPDMDSEQIHVLIAGGPPRSSAVRGVTTGPEISGDVGRLCGDPTESESVVPYSRLCFRSQSGRVVMLVFRDWALMFVRGLKLPVRLGAYGIQGCIRGCVLRCP</sequence>
<feature type="compositionally biased region" description="Polar residues" evidence="1">
    <location>
        <begin position="43"/>
        <end position="53"/>
    </location>
</feature>
<accession>A0AAV7NIZ2</accession>
<dbReference type="Proteomes" id="UP001066276">
    <property type="component" value="Chromosome 8"/>
</dbReference>